<accession>A0A1V3XIE9</accession>
<protein>
    <submittedName>
        <fullName evidence="1">Uncharacterized protein</fullName>
    </submittedName>
</protein>
<dbReference type="AlphaFoldDB" id="A0A1V3XIE9"/>
<name>A0A1V3XIE9_MYCKA</name>
<dbReference type="EMBL" id="MVBM01000002">
    <property type="protein sequence ID" value="OOK78985.1"/>
    <property type="molecule type" value="Genomic_DNA"/>
</dbReference>
<evidence type="ECO:0000313" key="1">
    <source>
        <dbReference type="EMBL" id="OOK78985.1"/>
    </source>
</evidence>
<sequence length="46" mass="4373">MATGRCFAGPATARVAASLRGRALATTVAGAGDCAPPADAIEAALT</sequence>
<organism evidence="1 2">
    <name type="scientific">Mycobacterium kansasii</name>
    <dbReference type="NCBI Taxonomy" id="1768"/>
    <lineage>
        <taxon>Bacteria</taxon>
        <taxon>Bacillati</taxon>
        <taxon>Actinomycetota</taxon>
        <taxon>Actinomycetes</taxon>
        <taxon>Mycobacteriales</taxon>
        <taxon>Mycobacteriaceae</taxon>
        <taxon>Mycobacterium</taxon>
    </lineage>
</organism>
<reference evidence="1 2" key="1">
    <citation type="submission" date="2017-02" db="EMBL/GenBank/DDBJ databases">
        <title>Complete genome sequences of Mycobacterium kansasii strains isolated from rhesus macaques.</title>
        <authorList>
            <person name="Panda A."/>
            <person name="Nagaraj S."/>
            <person name="Zhao X."/>
            <person name="Tettelin H."/>
            <person name="Detolla L.J."/>
        </authorList>
    </citation>
    <scope>NUCLEOTIDE SEQUENCE [LARGE SCALE GENOMIC DNA]</scope>
    <source>
        <strain evidence="1 2">11-3813</strain>
    </source>
</reference>
<gene>
    <name evidence="1" type="ORF">BZL30_1772</name>
</gene>
<evidence type="ECO:0000313" key="2">
    <source>
        <dbReference type="Proteomes" id="UP000189229"/>
    </source>
</evidence>
<comment type="caution">
    <text evidence="1">The sequence shown here is derived from an EMBL/GenBank/DDBJ whole genome shotgun (WGS) entry which is preliminary data.</text>
</comment>
<proteinExistence type="predicted"/>
<dbReference type="Proteomes" id="UP000189229">
    <property type="component" value="Unassembled WGS sequence"/>
</dbReference>